<protein>
    <submittedName>
        <fullName evidence="1">Retrovirus-related Pol polyprotein from transposon TNT 1-94</fullName>
    </submittedName>
</protein>
<proteinExistence type="predicted"/>
<evidence type="ECO:0000313" key="2">
    <source>
        <dbReference type="Proteomes" id="UP001164539"/>
    </source>
</evidence>
<dbReference type="Proteomes" id="UP001164539">
    <property type="component" value="Chromosome 12"/>
</dbReference>
<accession>A0ACC1WZ09</accession>
<reference evidence="1 2" key="1">
    <citation type="journal article" date="2023" name="Science">
        <title>Complex scaffold remodeling in plant triterpene biosynthesis.</title>
        <authorList>
            <person name="De La Pena R."/>
            <person name="Hodgson H."/>
            <person name="Liu J.C."/>
            <person name="Stephenson M.J."/>
            <person name="Martin A.C."/>
            <person name="Owen C."/>
            <person name="Harkess A."/>
            <person name="Leebens-Mack J."/>
            <person name="Jimenez L.E."/>
            <person name="Osbourn A."/>
            <person name="Sattely E.S."/>
        </authorList>
    </citation>
    <scope>NUCLEOTIDE SEQUENCE [LARGE SCALE GENOMIC DNA]</scope>
    <source>
        <strain evidence="2">cv. JPN11</strain>
        <tissue evidence="1">Leaf</tissue>
    </source>
</reference>
<name>A0ACC1WZ09_MELAZ</name>
<dbReference type="EMBL" id="CM051405">
    <property type="protein sequence ID" value="KAJ4704466.1"/>
    <property type="molecule type" value="Genomic_DNA"/>
</dbReference>
<gene>
    <name evidence="1" type="ORF">OWV82_021369</name>
</gene>
<keyword evidence="2" id="KW-1185">Reference proteome</keyword>
<organism evidence="1 2">
    <name type="scientific">Melia azedarach</name>
    <name type="common">Chinaberry tree</name>
    <dbReference type="NCBI Taxonomy" id="155640"/>
    <lineage>
        <taxon>Eukaryota</taxon>
        <taxon>Viridiplantae</taxon>
        <taxon>Streptophyta</taxon>
        <taxon>Embryophyta</taxon>
        <taxon>Tracheophyta</taxon>
        <taxon>Spermatophyta</taxon>
        <taxon>Magnoliopsida</taxon>
        <taxon>eudicotyledons</taxon>
        <taxon>Gunneridae</taxon>
        <taxon>Pentapetalae</taxon>
        <taxon>rosids</taxon>
        <taxon>malvids</taxon>
        <taxon>Sapindales</taxon>
        <taxon>Meliaceae</taxon>
        <taxon>Melia</taxon>
    </lineage>
</organism>
<comment type="caution">
    <text evidence="1">The sequence shown here is derived from an EMBL/GenBank/DDBJ whole genome shotgun (WGS) entry which is preliminary data.</text>
</comment>
<sequence length="480" mass="54027">MSGMNVKIDKFMRRNSFSLLQIKMRALLKQQGLWVSLARKPANPITAGMVVLEEKAHSTIMLSLADDIITEIVGEETVQGLWVKLEGLYMTKSLTNKLFLKQRLFSLRMQEGMPLRDHLDQLNTILLELRNIDVKVKDEDAALILLVSLPLSYKNFVQSFIVGKDTMSPGEVRSSLHTRELCHKATGTGADNQAARLVTSGSYGHGNSGKKKFKKLVSKGLKPDDVCNYYKENGHWKSDCPKKNRQQDKLTGTTAIADINSKENIVLVVDEHMHHNDVWILDSEASYHIFSRMEWFTTYEQVDEGNIFMANNSVCKAVGISSIKIRTHDGKFCTLNDVRHVPLMTKNLISLSMLDNKGFSFQGEGYGDGVKVYRIWSSSENRVILSRNVIFDENSMFNPTVKSIVVLENGSVEKQVEQQATLDESEPQHEDQHLQSKSEPSGSSLPVASQHSLALDRSKRANYGIPPKRYGFEDIVAYAL</sequence>
<evidence type="ECO:0000313" key="1">
    <source>
        <dbReference type="EMBL" id="KAJ4704466.1"/>
    </source>
</evidence>